<organism evidence="1 2">
    <name type="scientific">Pseudomonas taiwanensis SJ9</name>
    <dbReference type="NCBI Taxonomy" id="1388762"/>
    <lineage>
        <taxon>Bacteria</taxon>
        <taxon>Pseudomonadati</taxon>
        <taxon>Pseudomonadota</taxon>
        <taxon>Gammaproteobacteria</taxon>
        <taxon>Pseudomonadales</taxon>
        <taxon>Pseudomonadaceae</taxon>
        <taxon>Pseudomonas</taxon>
    </lineage>
</organism>
<accession>V7D333</accession>
<dbReference type="AlphaFoldDB" id="V7D333"/>
<dbReference type="Proteomes" id="UP000018511">
    <property type="component" value="Unassembled WGS sequence"/>
</dbReference>
<evidence type="ECO:0000313" key="1">
    <source>
        <dbReference type="EMBL" id="ESW36689.1"/>
    </source>
</evidence>
<dbReference type="RefSeq" id="WP_023663134.1">
    <property type="nucleotide sequence ID" value="NZ_AXUP01000512.1"/>
</dbReference>
<reference evidence="1 2" key="1">
    <citation type="submission" date="2013-10" db="EMBL/GenBank/DDBJ databases">
        <title>Whole Genome Shotgun Sequence of Pseudomonas taiwanensis SJ9.</title>
        <authorList>
            <person name="Hong S.-J."/>
            <person name="Shin J.-H."/>
        </authorList>
    </citation>
    <scope>NUCLEOTIDE SEQUENCE [LARGE SCALE GENOMIC DNA]</scope>
    <source>
        <strain evidence="1 2">SJ9</strain>
    </source>
</reference>
<evidence type="ECO:0000313" key="2">
    <source>
        <dbReference type="Proteomes" id="UP000018511"/>
    </source>
</evidence>
<protein>
    <submittedName>
        <fullName evidence="1">Uncharacterized protein</fullName>
    </submittedName>
</protein>
<proteinExistence type="predicted"/>
<name>V7D333_9PSED</name>
<gene>
    <name evidence="1" type="ORF">O164_28235</name>
</gene>
<dbReference type="EMBL" id="AXUP01000512">
    <property type="protein sequence ID" value="ESW36689.1"/>
    <property type="molecule type" value="Genomic_DNA"/>
</dbReference>
<dbReference type="PATRIC" id="fig|1388762.3.peg.5348"/>
<sequence length="694" mass="77877">MTSINPLEMGAAAKARTNMLKLPGNLDDIIDRLAVIDEGSGHIQAAVVEVSRKYGEESEVYYPRVDATIKDFIRKSLGVPASTKVHYSKFSGRKGVFGFIYLSTHAPAPGHVRQVISEHSLYPHYVIQALVDLKLKLSYLNDVHQRYAIEPVEYNANLYLGLVFSRKARNGNEVFEALEYELYFSKEQELVLSLKRAVMECASSMESASRPVTDSGMLMFDWSGKRYQRVQSLNATTNSDRKYMAFATNHPEAKALDLYQNSINYHQTDCLNRIERLLKRAGIEFSPLVYQATHQVRTFLEGLPTMSNPLWLLDTAKGTADSEAWLSTIKTLAEKFGACKVLSGDGLPLPTELAVGNTNYLVVSEKVKTSGKSKNGSSISKSEGEETQAYNTFWQALNDSQRNPGAQFDYYTSVKLHRFTTSVDTICQGFDVDLKKKPSDSAIEKSLQELALKESIFRDKAVTISGAVLPDHALQLVSCRCDRKENIYIQVLDVTVNGETIKIERSRRFDETCAGEFNYEFKQLSAVLRKAGTKAFDALWDGAFLIRDKETNTWLNAYNTPRVPRIIGNTLFDNQERQDEGTSPSRQVSAEVASLPYYLTPTKQSQRHSVFIQDNGLEGAWYFVASNKATNGTIAKQSLVYNVVITDEVGTRIPVLNHPLGELFFSSFTYDIVRLREAAKSSIFQKIVEVCLHN</sequence>
<comment type="caution">
    <text evidence="1">The sequence shown here is derived from an EMBL/GenBank/DDBJ whole genome shotgun (WGS) entry which is preliminary data.</text>
</comment>